<sequence length="302" mass="33768">MGPAVNEISPAPVKLPRFMQSGPYRRRHSDGNSGTSPCQPGLSEASQKTLRGSPAKSKVSHGSILGEEDESTCPKDVMEIRERLRLHAEFDGIDFDDNSLENYEQAIVKGYIPLKRAVDYVADMAKLARVRALGRPIPPWALRMIEAANVIQRRWREWSRPFKGHQKAVEMLFPFSNWDQENVDDLSSSDTRPERPTKNERKWLSCVERLARPARKGEQRPVSKRPDAQPAPKWNVSTAANAGKLGEERQARLGGRRPNPNPARRVSEPEGGAMPALARPPRNPDVAAIHAHELKLPPISQP</sequence>
<evidence type="ECO:0000256" key="1">
    <source>
        <dbReference type="SAM" id="MobiDB-lite"/>
    </source>
</evidence>
<gene>
    <name evidence="2" type="ORF">TSPGSL018_24288</name>
</gene>
<feature type="region of interest" description="Disordered" evidence="1">
    <location>
        <begin position="1"/>
        <end position="72"/>
    </location>
</feature>
<feature type="compositionally biased region" description="Low complexity" evidence="1">
    <location>
        <begin position="252"/>
        <end position="264"/>
    </location>
</feature>
<proteinExistence type="predicted"/>
<dbReference type="AlphaFoldDB" id="A0A061QUI7"/>
<evidence type="ECO:0000313" key="2">
    <source>
        <dbReference type="EMBL" id="JAC62094.1"/>
    </source>
</evidence>
<feature type="region of interest" description="Disordered" evidence="1">
    <location>
        <begin position="182"/>
        <end position="286"/>
    </location>
</feature>
<feature type="non-terminal residue" evidence="2">
    <location>
        <position position="302"/>
    </location>
</feature>
<name>A0A061QUI7_9CHLO</name>
<accession>A0A061QUI7</accession>
<organism evidence="2">
    <name type="scientific">Tetraselmis sp. GSL018</name>
    <dbReference type="NCBI Taxonomy" id="582737"/>
    <lineage>
        <taxon>Eukaryota</taxon>
        <taxon>Viridiplantae</taxon>
        <taxon>Chlorophyta</taxon>
        <taxon>core chlorophytes</taxon>
        <taxon>Chlorodendrophyceae</taxon>
        <taxon>Chlorodendrales</taxon>
        <taxon>Chlorodendraceae</taxon>
        <taxon>Tetraselmis</taxon>
    </lineage>
</organism>
<feature type="compositionally biased region" description="Basic and acidic residues" evidence="1">
    <location>
        <begin position="191"/>
        <end position="227"/>
    </location>
</feature>
<protein>
    <submittedName>
        <fullName evidence="2">Uncharacterized protein</fullName>
    </submittedName>
</protein>
<feature type="compositionally biased region" description="Polar residues" evidence="1">
    <location>
        <begin position="31"/>
        <end position="50"/>
    </location>
</feature>
<dbReference type="EMBL" id="GBEZ01024946">
    <property type="protein sequence ID" value="JAC62094.1"/>
    <property type="molecule type" value="Transcribed_RNA"/>
</dbReference>
<reference evidence="2" key="1">
    <citation type="submission" date="2014-05" db="EMBL/GenBank/DDBJ databases">
        <title>The transcriptome of the halophilic microalga Tetraselmis sp. GSL018 isolated from the Great Salt Lake, Utah.</title>
        <authorList>
            <person name="Jinkerson R.E."/>
            <person name="D'Adamo S."/>
            <person name="Posewitz M.C."/>
        </authorList>
    </citation>
    <scope>NUCLEOTIDE SEQUENCE</scope>
    <source>
        <strain evidence="2">GSL018</strain>
    </source>
</reference>